<name>A0AAD7P3S3_9AGAR</name>
<keyword evidence="3" id="KW-1185">Reference proteome</keyword>
<feature type="region of interest" description="Disordered" evidence="1">
    <location>
        <begin position="1"/>
        <end position="37"/>
    </location>
</feature>
<sequence>MTEEQIKSLQSTPGDHLAATEKTSWATTSGRPALQDRRPFTYRLLRCQRPREQNVSEHNGLRPTVGVPSPPLEGSRLPMALSSLDILPALEIVIGPMASASGRLTGAENLYQTEPGWKISGKYVTLSLFGAVAN</sequence>
<protein>
    <submittedName>
        <fullName evidence="2">Uncharacterized protein</fullName>
    </submittedName>
</protein>
<organism evidence="2 3">
    <name type="scientific">Mycena metata</name>
    <dbReference type="NCBI Taxonomy" id="1033252"/>
    <lineage>
        <taxon>Eukaryota</taxon>
        <taxon>Fungi</taxon>
        <taxon>Dikarya</taxon>
        <taxon>Basidiomycota</taxon>
        <taxon>Agaricomycotina</taxon>
        <taxon>Agaricomycetes</taxon>
        <taxon>Agaricomycetidae</taxon>
        <taxon>Agaricales</taxon>
        <taxon>Marasmiineae</taxon>
        <taxon>Mycenaceae</taxon>
        <taxon>Mycena</taxon>
    </lineage>
</organism>
<dbReference type="EMBL" id="JARKIB010000001">
    <property type="protein sequence ID" value="KAJ7786630.1"/>
    <property type="molecule type" value="Genomic_DNA"/>
</dbReference>
<comment type="caution">
    <text evidence="2">The sequence shown here is derived from an EMBL/GenBank/DDBJ whole genome shotgun (WGS) entry which is preliminary data.</text>
</comment>
<accession>A0AAD7P3S3</accession>
<gene>
    <name evidence="2" type="ORF">B0H16DRAFT_1708779</name>
</gene>
<proteinExistence type="predicted"/>
<reference evidence="2" key="1">
    <citation type="submission" date="2023-03" db="EMBL/GenBank/DDBJ databases">
        <title>Massive genome expansion in bonnet fungi (Mycena s.s.) driven by repeated elements and novel gene families across ecological guilds.</title>
        <authorList>
            <consortium name="Lawrence Berkeley National Laboratory"/>
            <person name="Harder C.B."/>
            <person name="Miyauchi S."/>
            <person name="Viragh M."/>
            <person name="Kuo A."/>
            <person name="Thoen E."/>
            <person name="Andreopoulos B."/>
            <person name="Lu D."/>
            <person name="Skrede I."/>
            <person name="Drula E."/>
            <person name="Henrissat B."/>
            <person name="Morin E."/>
            <person name="Kohler A."/>
            <person name="Barry K."/>
            <person name="LaButti K."/>
            <person name="Morin E."/>
            <person name="Salamov A."/>
            <person name="Lipzen A."/>
            <person name="Mereny Z."/>
            <person name="Hegedus B."/>
            <person name="Baldrian P."/>
            <person name="Stursova M."/>
            <person name="Weitz H."/>
            <person name="Taylor A."/>
            <person name="Grigoriev I.V."/>
            <person name="Nagy L.G."/>
            <person name="Martin F."/>
            <person name="Kauserud H."/>
        </authorList>
    </citation>
    <scope>NUCLEOTIDE SEQUENCE</scope>
    <source>
        <strain evidence="2">CBHHK182m</strain>
    </source>
</reference>
<evidence type="ECO:0000256" key="1">
    <source>
        <dbReference type="SAM" id="MobiDB-lite"/>
    </source>
</evidence>
<dbReference type="AlphaFoldDB" id="A0AAD7P3S3"/>
<dbReference type="Proteomes" id="UP001215598">
    <property type="component" value="Unassembled WGS sequence"/>
</dbReference>
<evidence type="ECO:0000313" key="2">
    <source>
        <dbReference type="EMBL" id="KAJ7786630.1"/>
    </source>
</evidence>
<feature type="compositionally biased region" description="Polar residues" evidence="1">
    <location>
        <begin position="21"/>
        <end position="30"/>
    </location>
</feature>
<evidence type="ECO:0000313" key="3">
    <source>
        <dbReference type="Proteomes" id="UP001215598"/>
    </source>
</evidence>
<feature type="region of interest" description="Disordered" evidence="1">
    <location>
        <begin position="51"/>
        <end position="71"/>
    </location>
</feature>